<protein>
    <submittedName>
        <fullName evidence="3">Prepilin peptidase</fullName>
        <ecNumber evidence="3">3.4.23.43</ecNumber>
    </submittedName>
</protein>
<comment type="caution">
    <text evidence="3">The sequence shown here is derived from an EMBL/GenBank/DDBJ whole genome shotgun (WGS) entry which is preliminary data.</text>
</comment>
<dbReference type="RefSeq" id="WP_238209124.1">
    <property type="nucleotide sequence ID" value="NZ_JBHTND010000034.1"/>
</dbReference>
<keyword evidence="4" id="KW-1185">Reference proteome</keyword>
<feature type="transmembrane region" description="Helical" evidence="1">
    <location>
        <begin position="169"/>
        <end position="188"/>
    </location>
</feature>
<feature type="transmembrane region" description="Helical" evidence="1">
    <location>
        <begin position="88"/>
        <end position="107"/>
    </location>
</feature>
<gene>
    <name evidence="3" type="ORF">ACFQ4G_18915</name>
</gene>
<dbReference type="Proteomes" id="UP001597176">
    <property type="component" value="Unassembled WGS sequence"/>
</dbReference>
<dbReference type="EMBL" id="JBHTND010000034">
    <property type="protein sequence ID" value="MFD1303646.1"/>
    <property type="molecule type" value="Genomic_DNA"/>
</dbReference>
<keyword evidence="1" id="KW-1133">Transmembrane helix</keyword>
<evidence type="ECO:0000256" key="1">
    <source>
        <dbReference type="SAM" id="Phobius"/>
    </source>
</evidence>
<dbReference type="GO" id="GO:0004190">
    <property type="term" value="F:aspartic-type endopeptidase activity"/>
    <property type="evidence" value="ECO:0007669"/>
    <property type="project" value="UniProtKB-EC"/>
</dbReference>
<feature type="transmembrane region" description="Helical" evidence="1">
    <location>
        <begin position="12"/>
        <end position="28"/>
    </location>
</feature>
<organism evidence="3 4">
    <name type="scientific">Methylobacterium marchantiae</name>
    <dbReference type="NCBI Taxonomy" id="600331"/>
    <lineage>
        <taxon>Bacteria</taxon>
        <taxon>Pseudomonadati</taxon>
        <taxon>Pseudomonadota</taxon>
        <taxon>Alphaproteobacteria</taxon>
        <taxon>Hyphomicrobiales</taxon>
        <taxon>Methylobacteriaceae</taxon>
        <taxon>Methylobacterium</taxon>
    </lineage>
</organism>
<dbReference type="InterPro" id="IPR000045">
    <property type="entry name" value="Prepilin_IV_endopep_pep"/>
</dbReference>
<feature type="transmembrane region" description="Helical" evidence="1">
    <location>
        <begin position="57"/>
        <end position="76"/>
    </location>
</feature>
<sequence>MIARSLVPHPDRAAVGISLVAAALLAALPAESLPRLLAAMLITVLVGWIIWQDAVTFTIPDGAVAGIVMVGAALRLGEGLEALHDPRLVIAGLTVDAVFCAGTLLLLRELFYRRRGYDGLGFGDVKLASAGGVLAGVQGFAWATFGACALALAFVLVRRVAGRPMGARDRIALGAFLAPAILLVWALGRMVPSLDATGF</sequence>
<feature type="transmembrane region" description="Helical" evidence="1">
    <location>
        <begin position="127"/>
        <end position="157"/>
    </location>
</feature>
<dbReference type="EC" id="3.4.23.43" evidence="3"/>
<evidence type="ECO:0000313" key="4">
    <source>
        <dbReference type="Proteomes" id="UP001597176"/>
    </source>
</evidence>
<feature type="domain" description="Prepilin type IV endopeptidase peptidase" evidence="2">
    <location>
        <begin position="41"/>
        <end position="155"/>
    </location>
</feature>
<keyword evidence="3" id="KW-0378">Hydrolase</keyword>
<proteinExistence type="predicted"/>
<accession>A0ABW3X3X5</accession>
<evidence type="ECO:0000313" key="3">
    <source>
        <dbReference type="EMBL" id="MFD1303646.1"/>
    </source>
</evidence>
<evidence type="ECO:0000259" key="2">
    <source>
        <dbReference type="Pfam" id="PF01478"/>
    </source>
</evidence>
<keyword evidence="1" id="KW-0472">Membrane</keyword>
<keyword evidence="1" id="KW-0812">Transmembrane</keyword>
<reference evidence="4" key="1">
    <citation type="journal article" date="2019" name="Int. J. Syst. Evol. Microbiol.">
        <title>The Global Catalogue of Microorganisms (GCM) 10K type strain sequencing project: providing services to taxonomists for standard genome sequencing and annotation.</title>
        <authorList>
            <consortium name="The Broad Institute Genomics Platform"/>
            <consortium name="The Broad Institute Genome Sequencing Center for Infectious Disease"/>
            <person name="Wu L."/>
            <person name="Ma J."/>
        </authorList>
    </citation>
    <scope>NUCLEOTIDE SEQUENCE [LARGE SCALE GENOMIC DNA]</scope>
    <source>
        <strain evidence="4">CCUG 56108</strain>
    </source>
</reference>
<dbReference type="Gene3D" id="1.20.120.1220">
    <property type="match status" value="1"/>
</dbReference>
<name>A0ABW3X3X5_9HYPH</name>
<dbReference type="Pfam" id="PF01478">
    <property type="entry name" value="Peptidase_A24"/>
    <property type="match status" value="1"/>
</dbReference>